<accession>A0ABS2TJ68</accession>
<evidence type="ECO:0000313" key="1">
    <source>
        <dbReference type="EMBL" id="MBM9503389.1"/>
    </source>
</evidence>
<dbReference type="Pfam" id="PF05853">
    <property type="entry name" value="BKACE"/>
    <property type="match status" value="2"/>
</dbReference>
<dbReference type="Gene3D" id="3.20.20.70">
    <property type="entry name" value="Aldolase class I"/>
    <property type="match status" value="2"/>
</dbReference>
<gene>
    <name evidence="1" type="ORF">ITX44_02365</name>
</gene>
<dbReference type="InterPro" id="IPR008567">
    <property type="entry name" value="BKACE"/>
</dbReference>
<dbReference type="RefSeq" id="WP_205355237.1">
    <property type="nucleotide sequence ID" value="NZ_JADKYB010000001.1"/>
</dbReference>
<dbReference type="Proteomes" id="UP000749040">
    <property type="component" value="Unassembled WGS sequence"/>
</dbReference>
<protein>
    <submittedName>
        <fullName evidence="1">3-keto-5-aminohexanoate cleavage protein</fullName>
    </submittedName>
</protein>
<organism evidence="1 2">
    <name type="scientific">Actinacidiphila acididurans</name>
    <dbReference type="NCBI Taxonomy" id="2784346"/>
    <lineage>
        <taxon>Bacteria</taxon>
        <taxon>Bacillati</taxon>
        <taxon>Actinomycetota</taxon>
        <taxon>Actinomycetes</taxon>
        <taxon>Kitasatosporales</taxon>
        <taxon>Streptomycetaceae</taxon>
        <taxon>Actinacidiphila</taxon>
    </lineage>
</organism>
<dbReference type="PANTHER" id="PTHR37418:SF1">
    <property type="entry name" value="3-KETO-5-AMINOHEXANOATE CLEAVAGE PROTEIN"/>
    <property type="match status" value="1"/>
</dbReference>
<evidence type="ECO:0000313" key="2">
    <source>
        <dbReference type="Proteomes" id="UP000749040"/>
    </source>
</evidence>
<dbReference type="EMBL" id="JADKYB010000001">
    <property type="protein sequence ID" value="MBM9503389.1"/>
    <property type="molecule type" value="Genomic_DNA"/>
</dbReference>
<dbReference type="PANTHER" id="PTHR37418">
    <property type="entry name" value="3-KETO-5-AMINOHEXANOATE CLEAVAGE ENZYME-RELATED"/>
    <property type="match status" value="1"/>
</dbReference>
<proteinExistence type="predicted"/>
<keyword evidence="2" id="KW-1185">Reference proteome</keyword>
<comment type="caution">
    <text evidence="1">The sequence shown here is derived from an EMBL/GenBank/DDBJ whole genome shotgun (WGS) entry which is preliminary data.</text>
</comment>
<dbReference type="InterPro" id="IPR013785">
    <property type="entry name" value="Aldolase_TIM"/>
</dbReference>
<name>A0ABS2TJ68_9ACTN</name>
<sequence>MLQVCLNGSRGRSSCAGLPVTPPELGDAAAQAVAAGARDIHLHPRDDRGADTMDPLFVDAAVAAVRAAAPGVTLGVTTGAWTEPDPVRRAALVRSWSVLPDHASVNFHEAGAEGVAEALLACRIGVEAGIFAGTDGAARLRVWSHAHRVRRILAEVEDPDPVSGPGAALRLLAELAGPDGSGGAARRPVLLHGVDGSAWPILRLAADRALDTRIGLEDVLLLPDGTPAPDNAALVLAARQVLGQAVRS</sequence>
<reference evidence="1 2" key="1">
    <citation type="submission" date="2021-01" db="EMBL/GenBank/DDBJ databases">
        <title>Streptomyces acididurans sp. nov., isolated from a peat swamp forest soil.</title>
        <authorList>
            <person name="Chantavorakit T."/>
            <person name="Duangmal K."/>
        </authorList>
    </citation>
    <scope>NUCLEOTIDE SEQUENCE [LARGE SCALE GENOMIC DNA]</scope>
    <source>
        <strain evidence="1 2">KK5PA1</strain>
    </source>
</reference>